<dbReference type="InterPro" id="IPR015867">
    <property type="entry name" value="N-reg_PII/ATP_PRibTrfase_C"/>
</dbReference>
<reference evidence="2" key="1">
    <citation type="submission" date="2016-10" db="EMBL/GenBank/DDBJ databases">
        <authorList>
            <person name="Varghese N."/>
            <person name="Submissions S."/>
        </authorList>
    </citation>
    <scope>NUCLEOTIDE SEQUENCE [LARGE SCALE GENOMIC DNA]</scope>
    <source>
        <strain evidence="2">DSM 19181</strain>
    </source>
</reference>
<dbReference type="GO" id="GO:0030234">
    <property type="term" value="F:enzyme regulator activity"/>
    <property type="evidence" value="ECO:0007669"/>
    <property type="project" value="InterPro"/>
</dbReference>
<organism evidence="1 2">
    <name type="scientific">Alkalibacterium thalassium</name>
    <dbReference type="NCBI Taxonomy" id="426701"/>
    <lineage>
        <taxon>Bacteria</taxon>
        <taxon>Bacillati</taxon>
        <taxon>Bacillota</taxon>
        <taxon>Bacilli</taxon>
        <taxon>Lactobacillales</taxon>
        <taxon>Carnobacteriaceae</taxon>
        <taxon>Alkalibacterium</taxon>
    </lineage>
</organism>
<dbReference type="AlphaFoldDB" id="A0A1G9DE29"/>
<dbReference type="GO" id="GO:0006808">
    <property type="term" value="P:regulation of nitrogen utilization"/>
    <property type="evidence" value="ECO:0007669"/>
    <property type="project" value="InterPro"/>
</dbReference>
<sequence length="101" mass="11490">MLKSAEKIIIITERIICSRIIEYLESLGIKAYTIYQNVSGQGERGMRSISGGLSRFGENIRIEIIIENEEEAIAVAEKIYNKYLSSKYAGIVYIEDIRVIK</sequence>
<proteinExistence type="predicted"/>
<dbReference type="OrthoDB" id="2112838at2"/>
<dbReference type="Pfam" id="PF00543">
    <property type="entry name" value="P-II"/>
    <property type="match status" value="1"/>
</dbReference>
<evidence type="ECO:0008006" key="3">
    <source>
        <dbReference type="Google" id="ProtNLM"/>
    </source>
</evidence>
<dbReference type="InterPro" id="IPR011322">
    <property type="entry name" value="N-reg_PII-like_a/b"/>
</dbReference>
<dbReference type="InterPro" id="IPR002187">
    <property type="entry name" value="N-reg_PII"/>
</dbReference>
<dbReference type="EMBL" id="FNFK01000044">
    <property type="protein sequence ID" value="SDK62148.1"/>
    <property type="molecule type" value="Genomic_DNA"/>
</dbReference>
<dbReference type="SUPFAM" id="SSF54913">
    <property type="entry name" value="GlnB-like"/>
    <property type="match status" value="1"/>
</dbReference>
<dbReference type="STRING" id="426701.SAMN04488098_10442"/>
<evidence type="ECO:0000313" key="1">
    <source>
        <dbReference type="EMBL" id="SDK62148.1"/>
    </source>
</evidence>
<accession>A0A1G9DE29</accession>
<gene>
    <name evidence="1" type="ORF">SAMN04488098_10442</name>
</gene>
<dbReference type="RefSeq" id="WP_091268083.1">
    <property type="nucleotide sequence ID" value="NZ_FNFK01000044.1"/>
</dbReference>
<keyword evidence="2" id="KW-1185">Reference proteome</keyword>
<dbReference type="Proteomes" id="UP000199433">
    <property type="component" value="Unassembled WGS sequence"/>
</dbReference>
<dbReference type="Gene3D" id="3.30.70.120">
    <property type="match status" value="1"/>
</dbReference>
<evidence type="ECO:0000313" key="2">
    <source>
        <dbReference type="Proteomes" id="UP000199433"/>
    </source>
</evidence>
<name>A0A1G9DE29_9LACT</name>
<protein>
    <recommendedName>
        <fullName evidence="3">Nitrogen regulatory protein P-II family</fullName>
    </recommendedName>
</protein>